<dbReference type="AlphaFoldDB" id="A0A5J5NSF3"/>
<sequence length="91" mass="10116">MKSGAQVWRKVVAVSVAMDVIISGIEPYSDDGGSNPLSWEVSRHIQWRTLHDAGIPSPFSLNADIHFNQTQFAHLQLKWGIVSKEVLCTIV</sequence>
<dbReference type="EMBL" id="CM018227">
    <property type="protein sequence ID" value="KAB1995641.1"/>
    <property type="molecule type" value="Genomic_DNA"/>
</dbReference>
<evidence type="ECO:0000313" key="1">
    <source>
        <dbReference type="EMBL" id="KAB1995641.1"/>
    </source>
</evidence>
<organism evidence="1 2">
    <name type="scientific">Gossypium barbadense</name>
    <name type="common">Sea Island cotton</name>
    <name type="synonym">Hibiscus barbadensis</name>
    <dbReference type="NCBI Taxonomy" id="3634"/>
    <lineage>
        <taxon>Eukaryota</taxon>
        <taxon>Viridiplantae</taxon>
        <taxon>Streptophyta</taxon>
        <taxon>Embryophyta</taxon>
        <taxon>Tracheophyta</taxon>
        <taxon>Spermatophyta</taxon>
        <taxon>Magnoliopsida</taxon>
        <taxon>eudicotyledons</taxon>
        <taxon>Gunneridae</taxon>
        <taxon>Pentapetalae</taxon>
        <taxon>rosids</taxon>
        <taxon>malvids</taxon>
        <taxon>Malvales</taxon>
        <taxon>Malvaceae</taxon>
        <taxon>Malvoideae</taxon>
        <taxon>Gossypium</taxon>
    </lineage>
</organism>
<reference evidence="2" key="1">
    <citation type="journal article" date="2020" name="Nat. Genet.">
        <title>Genomic diversifications of five Gossypium allopolyploid species and their impact on cotton improvement.</title>
        <authorList>
            <person name="Chen Z.J."/>
            <person name="Sreedasyam A."/>
            <person name="Ando A."/>
            <person name="Song Q."/>
            <person name="De Santiago L.M."/>
            <person name="Hulse-Kemp A.M."/>
            <person name="Ding M."/>
            <person name="Ye W."/>
            <person name="Kirkbride R.C."/>
            <person name="Jenkins J."/>
            <person name="Plott C."/>
            <person name="Lovell J."/>
            <person name="Lin Y.M."/>
            <person name="Vaughn R."/>
            <person name="Liu B."/>
            <person name="Simpson S."/>
            <person name="Scheffler B.E."/>
            <person name="Wen L."/>
            <person name="Saski C.A."/>
            <person name="Grover C.E."/>
            <person name="Hu G."/>
            <person name="Conover J.L."/>
            <person name="Carlson J.W."/>
            <person name="Shu S."/>
            <person name="Boston L.B."/>
            <person name="Williams M."/>
            <person name="Peterson D.G."/>
            <person name="McGee K."/>
            <person name="Jones D.C."/>
            <person name="Wendel J.F."/>
            <person name="Stelly D.M."/>
            <person name="Grimwood J."/>
            <person name="Schmutz J."/>
        </authorList>
    </citation>
    <scope>NUCLEOTIDE SEQUENCE [LARGE SCALE GENOMIC DNA]</scope>
    <source>
        <strain evidence="2">cv. 3-79</strain>
    </source>
</reference>
<evidence type="ECO:0000313" key="2">
    <source>
        <dbReference type="Proteomes" id="UP000327439"/>
    </source>
</evidence>
<name>A0A5J5NSF3_GOSBA</name>
<dbReference type="Proteomes" id="UP000327439">
    <property type="component" value="Chromosome D13"/>
</dbReference>
<accession>A0A5J5NSF3</accession>
<gene>
    <name evidence="1" type="ORF">ES319_D13G174200v1</name>
</gene>
<protein>
    <submittedName>
        <fullName evidence="1">Uncharacterized protein</fullName>
    </submittedName>
</protein>
<dbReference type="OrthoDB" id="997348at2759"/>
<proteinExistence type="predicted"/>
<keyword evidence="2" id="KW-1185">Reference proteome</keyword>